<evidence type="ECO:0000256" key="5">
    <source>
        <dbReference type="ARBA" id="ARBA00038035"/>
    </source>
</evidence>
<comment type="catalytic activity">
    <reaction evidence="7">
        <text>L-seryl-[protein] + ATP = O-phospho-L-seryl-[protein] + ADP + H(+)</text>
        <dbReference type="Rhea" id="RHEA:17989"/>
        <dbReference type="Rhea" id="RHEA-COMP:9863"/>
        <dbReference type="Rhea" id="RHEA-COMP:11604"/>
        <dbReference type="ChEBI" id="CHEBI:15378"/>
        <dbReference type="ChEBI" id="CHEBI:29999"/>
        <dbReference type="ChEBI" id="CHEBI:30616"/>
        <dbReference type="ChEBI" id="CHEBI:83421"/>
        <dbReference type="ChEBI" id="CHEBI:456216"/>
        <dbReference type="EC" id="2.7.12.2"/>
    </reaction>
</comment>
<dbReference type="Gene3D" id="1.10.510.10">
    <property type="entry name" value="Transferase(Phosphotransferase) domain 1"/>
    <property type="match status" value="1"/>
</dbReference>
<dbReference type="RefSeq" id="WP_137052858.1">
    <property type="nucleotide sequence ID" value="NZ_SZOM01000174.1"/>
</dbReference>
<dbReference type="GO" id="GO:0005524">
    <property type="term" value="F:ATP binding"/>
    <property type="evidence" value="ECO:0007669"/>
    <property type="project" value="UniProtKB-UniRule"/>
</dbReference>
<name>A0A4U2MPM5_9BACI</name>
<comment type="similarity">
    <text evidence="5">Belongs to the protein kinase superfamily. STE Ser/Thr protein kinase family. MAP kinase kinase subfamily.</text>
</comment>
<dbReference type="EMBL" id="SZOM01000174">
    <property type="protein sequence ID" value="TKH13305.1"/>
    <property type="molecule type" value="Genomic_DNA"/>
</dbReference>
<evidence type="ECO:0000256" key="10">
    <source>
        <dbReference type="PROSITE-ProRule" id="PRU10141"/>
    </source>
</evidence>
<dbReference type="GO" id="GO:0004672">
    <property type="term" value="F:protein kinase activity"/>
    <property type="evidence" value="ECO:0007669"/>
    <property type="project" value="InterPro"/>
</dbReference>
<evidence type="ECO:0000256" key="9">
    <source>
        <dbReference type="ARBA" id="ARBA00051693"/>
    </source>
</evidence>
<organism evidence="12 13">
    <name type="scientific">Bacillus wiedmannii</name>
    <dbReference type="NCBI Taxonomy" id="1890302"/>
    <lineage>
        <taxon>Bacteria</taxon>
        <taxon>Bacillati</taxon>
        <taxon>Bacillota</taxon>
        <taxon>Bacilli</taxon>
        <taxon>Bacillales</taxon>
        <taxon>Bacillaceae</taxon>
        <taxon>Bacillus</taxon>
        <taxon>Bacillus cereus group</taxon>
    </lineage>
</organism>
<keyword evidence="4 10" id="KW-0067">ATP-binding</keyword>
<keyword evidence="1" id="KW-0808">Transferase</keyword>
<evidence type="ECO:0000256" key="8">
    <source>
        <dbReference type="ARBA" id="ARBA00049299"/>
    </source>
</evidence>
<evidence type="ECO:0000256" key="4">
    <source>
        <dbReference type="ARBA" id="ARBA00022840"/>
    </source>
</evidence>
<keyword evidence="2 10" id="KW-0547">Nucleotide-binding</keyword>
<dbReference type="InterPro" id="IPR008266">
    <property type="entry name" value="Tyr_kinase_AS"/>
</dbReference>
<evidence type="ECO:0000313" key="13">
    <source>
        <dbReference type="Proteomes" id="UP000306037"/>
    </source>
</evidence>
<dbReference type="Proteomes" id="UP000306037">
    <property type="component" value="Unassembled WGS sequence"/>
</dbReference>
<dbReference type="InterPro" id="IPR000719">
    <property type="entry name" value="Prot_kinase_dom"/>
</dbReference>
<protein>
    <recommendedName>
        <fullName evidence="6">mitogen-activated protein kinase kinase</fullName>
        <ecNumber evidence="6">2.7.12.2</ecNumber>
    </recommendedName>
</protein>
<sequence length="408" mass="47905">MVSQDERVFHYLDSKLVNYLAFYGMNNPEPNSFTMCYENVDYPLCRIFSTLHPYINNKFRAFYTGIFTGDFKSSNANGFIHLIDELEELQGILKNTKYSFDLIPSYKSALLEVKEYLSLFDENQGLLINGYRPSFSHKVTIEEFNPVFQLKSTISTNNSGVSIPFEMKFIGEGSYAKVHKYKDKFYHRFFAVKTARKELNIDELTRFQREFDEMKKLKSPYVLEVYNFDDEKQRYIMEYADSSIYAYIKKYNNSLATSKRIDFVQQIFKAFTYIHTKGILHRDVSPSNILIKMYEGTEIIKVSDFGLVKMPNSQLTNQLTEIKGSFRDPNLELVGFDKYQLHNEIYALTWLIYFTLTGRKEVHSITYKPFKAFVEKGMNPDIHERYKNVKEMQDAFNELIHAAQQVGV</sequence>
<feature type="domain" description="Protein kinase" evidence="11">
    <location>
        <begin position="164"/>
        <end position="408"/>
    </location>
</feature>
<evidence type="ECO:0000256" key="6">
    <source>
        <dbReference type="ARBA" id="ARBA00038999"/>
    </source>
</evidence>
<dbReference type="PROSITE" id="PS00109">
    <property type="entry name" value="PROTEIN_KINASE_TYR"/>
    <property type="match status" value="1"/>
</dbReference>
<dbReference type="PANTHER" id="PTHR48013:SF9">
    <property type="entry name" value="DUAL SPECIFICITY MITOGEN-ACTIVATED PROTEIN KINASE KINASE 5"/>
    <property type="match status" value="1"/>
</dbReference>
<evidence type="ECO:0000256" key="3">
    <source>
        <dbReference type="ARBA" id="ARBA00022777"/>
    </source>
</evidence>
<evidence type="ECO:0000313" key="12">
    <source>
        <dbReference type="EMBL" id="TKH13305.1"/>
    </source>
</evidence>
<dbReference type="PROSITE" id="PS50011">
    <property type="entry name" value="PROTEIN_KINASE_DOM"/>
    <property type="match status" value="1"/>
</dbReference>
<feature type="binding site" evidence="10">
    <location>
        <position position="197"/>
    </location>
    <ligand>
        <name>ATP</name>
        <dbReference type="ChEBI" id="CHEBI:30616"/>
    </ligand>
</feature>
<keyword evidence="3 12" id="KW-0418">Kinase</keyword>
<dbReference type="SUPFAM" id="SSF56112">
    <property type="entry name" value="Protein kinase-like (PK-like)"/>
    <property type="match status" value="1"/>
</dbReference>
<comment type="catalytic activity">
    <reaction evidence="9">
        <text>L-tyrosyl-[protein] + ATP = O-phospho-L-tyrosyl-[protein] + ADP + H(+)</text>
        <dbReference type="Rhea" id="RHEA:10596"/>
        <dbReference type="Rhea" id="RHEA-COMP:10136"/>
        <dbReference type="Rhea" id="RHEA-COMP:20101"/>
        <dbReference type="ChEBI" id="CHEBI:15378"/>
        <dbReference type="ChEBI" id="CHEBI:30616"/>
        <dbReference type="ChEBI" id="CHEBI:46858"/>
        <dbReference type="ChEBI" id="CHEBI:61978"/>
        <dbReference type="ChEBI" id="CHEBI:456216"/>
        <dbReference type="EC" id="2.7.12.2"/>
    </reaction>
</comment>
<gene>
    <name evidence="12" type="ORF">FC694_19825</name>
</gene>
<evidence type="ECO:0000256" key="2">
    <source>
        <dbReference type="ARBA" id="ARBA00022741"/>
    </source>
</evidence>
<dbReference type="PROSITE" id="PS00107">
    <property type="entry name" value="PROTEIN_KINASE_ATP"/>
    <property type="match status" value="1"/>
</dbReference>
<comment type="caution">
    <text evidence="12">The sequence shown here is derived from an EMBL/GenBank/DDBJ whole genome shotgun (WGS) entry which is preliminary data.</text>
</comment>
<accession>A0A4U2MPM5</accession>
<dbReference type="InterPro" id="IPR011009">
    <property type="entry name" value="Kinase-like_dom_sf"/>
</dbReference>
<comment type="catalytic activity">
    <reaction evidence="8">
        <text>L-threonyl-[protein] + ATP = O-phospho-L-threonyl-[protein] + ADP + H(+)</text>
        <dbReference type="Rhea" id="RHEA:46608"/>
        <dbReference type="Rhea" id="RHEA-COMP:11060"/>
        <dbReference type="Rhea" id="RHEA-COMP:11605"/>
        <dbReference type="ChEBI" id="CHEBI:15378"/>
        <dbReference type="ChEBI" id="CHEBI:30013"/>
        <dbReference type="ChEBI" id="CHEBI:30616"/>
        <dbReference type="ChEBI" id="CHEBI:61977"/>
        <dbReference type="ChEBI" id="CHEBI:456216"/>
        <dbReference type="EC" id="2.7.12.2"/>
    </reaction>
</comment>
<evidence type="ECO:0000259" key="11">
    <source>
        <dbReference type="PROSITE" id="PS50011"/>
    </source>
</evidence>
<dbReference type="EC" id="2.7.12.2" evidence="6"/>
<reference evidence="12 13" key="1">
    <citation type="journal article" date="2019" name="Environ. Microbiol.">
        <title>An active ?-lactamase is a part of an orchestrated cell wall stress resistance network of Bacillus subtilis and related rhizosphere species.</title>
        <authorList>
            <person name="Bucher T."/>
            <person name="Keren-Paz A."/>
            <person name="Hausser J."/>
            <person name="Olender T."/>
            <person name="Cytryn E."/>
            <person name="Kolodkin-Gal I."/>
        </authorList>
    </citation>
    <scope>NUCLEOTIDE SEQUENCE [LARGE SCALE GENOMIC DNA]</scope>
    <source>
        <strain evidence="12 13">I71</strain>
    </source>
</reference>
<dbReference type="PANTHER" id="PTHR48013">
    <property type="entry name" value="DUAL SPECIFICITY MITOGEN-ACTIVATED PROTEIN KINASE KINASE 5-RELATED"/>
    <property type="match status" value="1"/>
</dbReference>
<dbReference type="Pfam" id="PF00069">
    <property type="entry name" value="Pkinase"/>
    <property type="match status" value="1"/>
</dbReference>
<dbReference type="InterPro" id="IPR017441">
    <property type="entry name" value="Protein_kinase_ATP_BS"/>
</dbReference>
<evidence type="ECO:0000256" key="7">
    <source>
        <dbReference type="ARBA" id="ARBA00049014"/>
    </source>
</evidence>
<evidence type="ECO:0000256" key="1">
    <source>
        <dbReference type="ARBA" id="ARBA00022679"/>
    </source>
</evidence>
<dbReference type="AlphaFoldDB" id="A0A4U2MPM5"/>
<proteinExistence type="inferred from homology"/>